<feature type="transmembrane region" description="Helical" evidence="7">
    <location>
        <begin position="858"/>
        <end position="878"/>
    </location>
</feature>
<dbReference type="FunFam" id="1.10.230.10:FF:000013">
    <property type="entry name" value="Citrate synthase"/>
    <property type="match status" value="1"/>
</dbReference>
<protein>
    <recommendedName>
        <fullName evidence="6">Citrate synthase</fullName>
    </recommendedName>
</protein>
<organism evidence="9 10">
    <name type="scientific">Aspergillus turcosus</name>
    <dbReference type="NCBI Taxonomy" id="1245748"/>
    <lineage>
        <taxon>Eukaryota</taxon>
        <taxon>Fungi</taxon>
        <taxon>Dikarya</taxon>
        <taxon>Ascomycota</taxon>
        <taxon>Pezizomycotina</taxon>
        <taxon>Eurotiomycetes</taxon>
        <taxon>Eurotiomycetidae</taxon>
        <taxon>Eurotiales</taxon>
        <taxon>Aspergillaceae</taxon>
        <taxon>Aspergillus</taxon>
        <taxon>Aspergillus subgen. Fumigati</taxon>
    </lineage>
</organism>
<feature type="transmembrane region" description="Helical" evidence="7">
    <location>
        <begin position="733"/>
        <end position="756"/>
    </location>
</feature>
<keyword evidence="6" id="KW-0808">Transferase</keyword>
<evidence type="ECO:0000313" key="10">
    <source>
        <dbReference type="Proteomes" id="UP000215289"/>
    </source>
</evidence>
<dbReference type="InterPro" id="IPR011701">
    <property type="entry name" value="MFS"/>
</dbReference>
<feature type="transmembrane region" description="Helical" evidence="7">
    <location>
        <begin position="490"/>
        <end position="509"/>
    </location>
</feature>
<evidence type="ECO:0000259" key="8">
    <source>
        <dbReference type="PROSITE" id="PS50850"/>
    </source>
</evidence>
<dbReference type="InterPro" id="IPR002020">
    <property type="entry name" value="Citrate_synthase"/>
</dbReference>
<dbReference type="SUPFAM" id="SSF48256">
    <property type="entry name" value="Citrate synthase"/>
    <property type="match status" value="1"/>
</dbReference>
<dbReference type="Gene3D" id="1.10.580.10">
    <property type="entry name" value="Citrate Synthase, domain 1"/>
    <property type="match status" value="1"/>
</dbReference>
<feature type="transmembrane region" description="Helical" evidence="7">
    <location>
        <begin position="884"/>
        <end position="907"/>
    </location>
</feature>
<dbReference type="AlphaFoldDB" id="A0A3R7FE18"/>
<keyword evidence="2" id="KW-0813">Transport</keyword>
<dbReference type="Pfam" id="PF01161">
    <property type="entry name" value="PBP"/>
    <property type="match status" value="1"/>
</dbReference>
<proteinExistence type="inferred from homology"/>
<sequence length="1132" mass="123987">MSSGTLYIKDSRTNAEYEIPVRRNAVSAMDFKKIRAPAAGADRADQVAGGLRVHDPGLQNTTVVETGISFSDHEKGLLLFRGYTLEQLWDSDFEDMLHLLVWGSYPTALQKKELSRKLAEEMTMVPQSLHRTIQTLPRTTSPLPLMLAGLSACLAYVPQSIPASTKPDLYQSNSREVDRGIIRTIAAYAVVFGLVNCHRKGTPFAQPSRDKPYLENLFQMAGLVDPTTGRPDPTKLSCFRRFAMLNADHGMALSVFSALVTASSLTDPISCLITAIGAAFGPLHFGATESANLALREIGTPEKVPKFIEEVKQGKRRLFGYGHRSYKGVDPRVAPIRSILKDLDTSSNSLLKVAERIEQVASADDYFKTRGLYPNADFYGNFVFTGIGFEPDMIPAAMMAQRIMGVMAHWREYMWQPSISQPPATESTPLLSSHPGSQRYSVFTNGQKRLIILAAALASSFSPFSANIYYPSLNSIAADLHVSSSQINLTITTYMICQGLAPSFMGSFADQAGRRPAYILCFVIYIIGNIALALQHSYLALLILRAVQSCGSSGTVALASAVAADVITSAERGMYMGITSLGNILAPSLGPILGGFLSQYLGWQAIFWFLALAAITFFIPLVLFFPETCRAIVGDGSIPATGWNQSVWNRWRNRHLTSNCDPEGSPDPCRDVHPQPQKRSITFPNPLSTLRLLFHLPTGPLILANGIVFASYYSVTAGIPSQFKAIYGLSDLGIGLSFIPAGLGSLVSATFNGLIVDWNYLRLRRKTGDPISKDQKQDHGTFPIERARLQIGIPMTVAAALSVAAYGALIERNPALSVALALVFLISFCITAAYNVMNVLIVDLYYTTPATAMAANNLVRCFLGAAATAVIHPMIQKWGNRTTYWAVAGAMLSLVFTMNAFIPLILFTAMSSAQWALPPGTPTLQMRYPSTPWISPGDTIKQPDALPIPCISTLNLNAARTYLLLFVDIDVVLESCSTTVLHWYQPHMTASATSHCNDNGNEWLVNRTYTGAEYIAPQSPPYTRHRYVYLLYEQDPNYVFPECFGHIFPKTREGRGGFDIKQFVEVAGLRAPVAGNFFYVDNDAATTTTPSGGLVPTTTWFRSAPCRTEEPKSTDFIPMEANYGVDQQQVVI</sequence>
<evidence type="ECO:0000256" key="7">
    <source>
        <dbReference type="SAM" id="Phobius"/>
    </source>
</evidence>
<dbReference type="FunFam" id="1.20.1720.10:FF:000009">
    <property type="entry name" value="MFS multidrug transporter"/>
    <property type="match status" value="1"/>
</dbReference>
<dbReference type="InterPro" id="IPR035810">
    <property type="entry name" value="PEBP_euk"/>
</dbReference>
<dbReference type="PANTHER" id="PTHR23502:SF144">
    <property type="entry name" value="MAJOR FACILITATOR SUPERFAMILY (MFS) PROFILE DOMAIN-CONTAINING PROTEIN"/>
    <property type="match status" value="1"/>
</dbReference>
<dbReference type="InterPro" id="IPR036610">
    <property type="entry name" value="PEBP-like_sf"/>
</dbReference>
<dbReference type="SUPFAM" id="SSF49777">
    <property type="entry name" value="PEBP-like"/>
    <property type="match status" value="1"/>
</dbReference>
<evidence type="ECO:0000256" key="6">
    <source>
        <dbReference type="RuleBase" id="RU000441"/>
    </source>
</evidence>
<gene>
    <name evidence="9" type="ORF">CFD26_109147</name>
</gene>
<name>A0A3R7FE18_9EURO</name>
<dbReference type="GO" id="GO:0005886">
    <property type="term" value="C:plasma membrane"/>
    <property type="evidence" value="ECO:0007669"/>
    <property type="project" value="TreeGrafter"/>
</dbReference>
<reference evidence="9 10" key="1">
    <citation type="submission" date="2018-08" db="EMBL/GenBank/DDBJ databases">
        <title>Draft genome sequences of two Aspergillus turcosus clinical strains isolated from bronchoalveolar lavage fluid: one azole-susceptible and the other azole-resistant.</title>
        <authorList>
            <person name="Parent-Michaud M."/>
            <person name="Dufresne P.J."/>
            <person name="Fournier E."/>
            <person name="Martineau C."/>
            <person name="Moreira S."/>
            <person name="Perkins V."/>
            <person name="De Repentigny L."/>
            <person name="Dufresne S.F."/>
        </authorList>
    </citation>
    <scope>NUCLEOTIDE SEQUENCE [LARGE SCALE GENOMIC DNA]</scope>
    <source>
        <strain evidence="9">HMR AF 1038</strain>
    </source>
</reference>
<dbReference type="SUPFAM" id="SSF103473">
    <property type="entry name" value="MFS general substrate transporter"/>
    <property type="match status" value="1"/>
</dbReference>
<dbReference type="EMBL" id="NIDN02000001">
    <property type="protein sequence ID" value="RLM02026.1"/>
    <property type="molecule type" value="Genomic_DNA"/>
</dbReference>
<dbReference type="GO" id="GO:0022857">
    <property type="term" value="F:transmembrane transporter activity"/>
    <property type="evidence" value="ECO:0007669"/>
    <property type="project" value="InterPro"/>
</dbReference>
<feature type="transmembrane region" description="Helical" evidence="7">
    <location>
        <begin position="791"/>
        <end position="810"/>
    </location>
</feature>
<feature type="transmembrane region" description="Helical" evidence="7">
    <location>
        <begin position="450"/>
        <end position="470"/>
    </location>
</feature>
<evidence type="ECO:0000256" key="1">
    <source>
        <dbReference type="ARBA" id="ARBA00004141"/>
    </source>
</evidence>
<feature type="transmembrane region" description="Helical" evidence="7">
    <location>
        <begin position="692"/>
        <end position="713"/>
    </location>
</feature>
<feature type="transmembrane region" description="Helical" evidence="7">
    <location>
        <begin position="546"/>
        <end position="567"/>
    </location>
</feature>
<dbReference type="Pfam" id="PF00285">
    <property type="entry name" value="Citrate_synt"/>
    <property type="match status" value="1"/>
</dbReference>
<dbReference type="Pfam" id="PF07690">
    <property type="entry name" value="MFS_1"/>
    <property type="match status" value="1"/>
</dbReference>
<dbReference type="PRINTS" id="PR00143">
    <property type="entry name" value="CITRTSNTHASE"/>
</dbReference>
<dbReference type="Gene3D" id="1.20.1720.10">
    <property type="entry name" value="Multidrug resistance protein D"/>
    <property type="match status" value="1"/>
</dbReference>
<evidence type="ECO:0000256" key="5">
    <source>
        <dbReference type="ARBA" id="ARBA00023136"/>
    </source>
</evidence>
<comment type="caution">
    <text evidence="9">The sequence shown here is derived from an EMBL/GenBank/DDBJ whole genome shotgun (WGS) entry which is preliminary data.</text>
</comment>
<dbReference type="InterPro" id="IPR008914">
    <property type="entry name" value="PEBP"/>
</dbReference>
<keyword evidence="5 7" id="KW-0472">Membrane</keyword>
<dbReference type="InterPro" id="IPR020846">
    <property type="entry name" value="MFS_dom"/>
</dbReference>
<feature type="transmembrane region" description="Helical" evidence="7">
    <location>
        <begin position="816"/>
        <end position="846"/>
    </location>
</feature>
<dbReference type="InterPro" id="IPR036969">
    <property type="entry name" value="Citrate_synthase_sf"/>
</dbReference>
<dbReference type="InterPro" id="IPR016142">
    <property type="entry name" value="Citrate_synth-like_lrg_a-sub"/>
</dbReference>
<dbReference type="Gene3D" id="3.90.280.10">
    <property type="entry name" value="PEBP-like"/>
    <property type="match status" value="1"/>
</dbReference>
<dbReference type="Proteomes" id="UP000215289">
    <property type="component" value="Unassembled WGS sequence"/>
</dbReference>
<keyword evidence="3 7" id="KW-0812">Transmembrane</keyword>
<feature type="domain" description="Major facilitator superfamily (MFS) profile" evidence="8">
    <location>
        <begin position="451"/>
        <end position="906"/>
    </location>
</feature>
<feature type="transmembrane region" description="Helical" evidence="7">
    <location>
        <begin position="605"/>
        <end position="625"/>
    </location>
</feature>
<accession>A0A3R7FE18</accession>
<feature type="transmembrane region" description="Helical" evidence="7">
    <location>
        <begin position="516"/>
        <end position="534"/>
    </location>
</feature>
<evidence type="ECO:0000313" key="9">
    <source>
        <dbReference type="EMBL" id="RLM02026.1"/>
    </source>
</evidence>
<dbReference type="STRING" id="1245748.A0A3R7FE18"/>
<evidence type="ECO:0000256" key="3">
    <source>
        <dbReference type="ARBA" id="ARBA00022692"/>
    </source>
</evidence>
<dbReference type="PROSITE" id="PS50850">
    <property type="entry name" value="MFS"/>
    <property type="match status" value="1"/>
</dbReference>
<evidence type="ECO:0000256" key="2">
    <source>
        <dbReference type="ARBA" id="ARBA00022448"/>
    </source>
</evidence>
<comment type="similarity">
    <text evidence="6">Belongs to the citrate synthase family.</text>
</comment>
<dbReference type="Gene3D" id="1.10.230.10">
    <property type="entry name" value="Cytochrome P450-Terp, domain 2"/>
    <property type="match status" value="1"/>
</dbReference>
<dbReference type="InterPro" id="IPR016143">
    <property type="entry name" value="Citrate_synth-like_sm_a-sub"/>
</dbReference>
<dbReference type="GO" id="GO:0046912">
    <property type="term" value="F:acyltransferase activity, acyl groups converted into alkyl on transfer"/>
    <property type="evidence" value="ECO:0007669"/>
    <property type="project" value="InterPro"/>
</dbReference>
<keyword evidence="4 7" id="KW-1133">Transmembrane helix</keyword>
<dbReference type="InterPro" id="IPR036259">
    <property type="entry name" value="MFS_trans_sf"/>
</dbReference>
<dbReference type="CDD" id="cd00866">
    <property type="entry name" value="PEBP_euk"/>
    <property type="match status" value="1"/>
</dbReference>
<comment type="subcellular location">
    <subcellularLocation>
        <location evidence="1">Membrane</location>
        <topology evidence="1">Multi-pass membrane protein</topology>
    </subcellularLocation>
</comment>
<feature type="transmembrane region" description="Helical" evidence="7">
    <location>
        <begin position="574"/>
        <end position="593"/>
    </location>
</feature>
<dbReference type="OrthoDB" id="435022at2759"/>
<dbReference type="PANTHER" id="PTHR23502">
    <property type="entry name" value="MAJOR FACILITATOR SUPERFAMILY"/>
    <property type="match status" value="1"/>
</dbReference>
<evidence type="ECO:0000256" key="4">
    <source>
        <dbReference type="ARBA" id="ARBA00022989"/>
    </source>
</evidence>
<keyword evidence="10" id="KW-1185">Reference proteome</keyword>
<dbReference type="Gene3D" id="1.20.1250.20">
    <property type="entry name" value="MFS general substrate transporter like domains"/>
    <property type="match status" value="1"/>
</dbReference>